<comment type="similarity">
    <text evidence="1 3">Belongs to the thiolase-like superfamily. Chalcone/stilbene synthases family.</text>
</comment>
<dbReference type="InterPro" id="IPR012392">
    <property type="entry name" value="3-ktacl-CoA_syn"/>
</dbReference>
<dbReference type="AlphaFoldDB" id="A0AAW1SIU3"/>
<protein>
    <recommendedName>
        <fullName evidence="3">3-ketoacyl-CoA synthase</fullName>
        <ecNumber evidence="3">2.3.1.-</ecNumber>
    </recommendedName>
</protein>
<keyword evidence="8" id="KW-1185">Reference proteome</keyword>
<dbReference type="Pfam" id="PF08541">
    <property type="entry name" value="ACP_syn_III_C"/>
    <property type="match status" value="1"/>
</dbReference>
<keyword evidence="3" id="KW-0012">Acyltransferase</keyword>
<comment type="caution">
    <text evidence="7">The sequence shown here is derived from an EMBL/GenBank/DDBJ whole genome shotgun (WGS) entry which is preliminary data.</text>
</comment>
<evidence type="ECO:0000313" key="7">
    <source>
        <dbReference type="EMBL" id="KAK9845441.1"/>
    </source>
</evidence>
<feature type="domain" description="FAE" evidence="5">
    <location>
        <begin position="85"/>
        <end position="368"/>
    </location>
</feature>
<keyword evidence="4" id="KW-0812">Transmembrane</keyword>
<keyword evidence="4" id="KW-1133">Transmembrane helix</keyword>
<keyword evidence="4" id="KW-0472">Membrane</keyword>
<evidence type="ECO:0000256" key="1">
    <source>
        <dbReference type="ARBA" id="ARBA00005531"/>
    </source>
</evidence>
<feature type="transmembrane region" description="Helical" evidence="4">
    <location>
        <begin position="61"/>
        <end position="80"/>
    </location>
</feature>
<dbReference type="Proteomes" id="UP001445335">
    <property type="component" value="Unassembled WGS sequence"/>
</dbReference>
<comment type="pathway">
    <text evidence="3">Lipid metabolism; fatty acid biosynthesis.</text>
</comment>
<dbReference type="PIRSF" id="PIRSF036417">
    <property type="entry name" value="3-ktacl-CoA_syn"/>
    <property type="match status" value="1"/>
</dbReference>
<reference evidence="7 8" key="1">
    <citation type="journal article" date="2024" name="Nat. Commun.">
        <title>Phylogenomics reveals the evolutionary origins of lichenization in chlorophyte algae.</title>
        <authorList>
            <person name="Puginier C."/>
            <person name="Libourel C."/>
            <person name="Otte J."/>
            <person name="Skaloud P."/>
            <person name="Haon M."/>
            <person name="Grisel S."/>
            <person name="Petersen M."/>
            <person name="Berrin J.G."/>
            <person name="Delaux P.M."/>
            <person name="Dal Grande F."/>
            <person name="Keller J."/>
        </authorList>
    </citation>
    <scope>NUCLEOTIDE SEQUENCE [LARGE SCALE GENOMIC DNA]</scope>
    <source>
        <strain evidence="7 8">SAG 245.80</strain>
    </source>
</reference>
<evidence type="ECO:0000259" key="5">
    <source>
        <dbReference type="Pfam" id="PF08392"/>
    </source>
</evidence>
<dbReference type="GO" id="GO:0016020">
    <property type="term" value="C:membrane"/>
    <property type="evidence" value="ECO:0007669"/>
    <property type="project" value="InterPro"/>
</dbReference>
<evidence type="ECO:0000256" key="3">
    <source>
        <dbReference type="PIRNR" id="PIRNR036417"/>
    </source>
</evidence>
<keyword evidence="2 3" id="KW-0808">Transferase</keyword>
<dbReference type="Gene3D" id="3.40.47.10">
    <property type="match status" value="1"/>
</dbReference>
<proteinExistence type="inferred from homology"/>
<accession>A0AAW1SIU3</accession>
<dbReference type="SUPFAM" id="SSF53901">
    <property type="entry name" value="Thiolase-like"/>
    <property type="match status" value="2"/>
</dbReference>
<dbReference type="GO" id="GO:0016747">
    <property type="term" value="F:acyltransferase activity, transferring groups other than amino-acyl groups"/>
    <property type="evidence" value="ECO:0007669"/>
    <property type="project" value="InterPro"/>
</dbReference>
<dbReference type="GO" id="GO:0006633">
    <property type="term" value="P:fatty acid biosynthetic process"/>
    <property type="evidence" value="ECO:0007669"/>
    <property type="project" value="InterPro"/>
</dbReference>
<organism evidence="7 8">
    <name type="scientific">Elliptochloris bilobata</name>
    <dbReference type="NCBI Taxonomy" id="381761"/>
    <lineage>
        <taxon>Eukaryota</taxon>
        <taxon>Viridiplantae</taxon>
        <taxon>Chlorophyta</taxon>
        <taxon>core chlorophytes</taxon>
        <taxon>Trebouxiophyceae</taxon>
        <taxon>Trebouxiophyceae incertae sedis</taxon>
        <taxon>Elliptochloris clade</taxon>
        <taxon>Elliptochloris</taxon>
    </lineage>
</organism>
<dbReference type="EC" id="2.3.1.-" evidence="3"/>
<dbReference type="EMBL" id="JALJOU010000003">
    <property type="protein sequence ID" value="KAK9845441.1"/>
    <property type="molecule type" value="Genomic_DNA"/>
</dbReference>
<dbReference type="PANTHER" id="PTHR31561">
    <property type="entry name" value="3-KETOACYL-COA SYNTHASE"/>
    <property type="match status" value="1"/>
</dbReference>
<evidence type="ECO:0000259" key="6">
    <source>
        <dbReference type="Pfam" id="PF08541"/>
    </source>
</evidence>
<feature type="domain" description="Beta-ketoacyl-[acyl-carrier-protein] synthase III C-terminal" evidence="6">
    <location>
        <begin position="383"/>
        <end position="465"/>
    </location>
</feature>
<gene>
    <name evidence="7" type="ORF">WJX81_006494</name>
</gene>
<name>A0AAW1SIU3_9CHLO</name>
<dbReference type="InterPro" id="IPR013601">
    <property type="entry name" value="FAE1_typ3_polyketide_synth"/>
</dbReference>
<sequence>MGVRALLEERYNLDTCAWLLLSAALAVPASLWGYAGAAASAPALWPCAFARPSDCWQLHSWSSGALLACALWAGVVAAAARRVVTRRRTGVYLLNFACFSPAPELRVTREETVDILRSTLVPQGMTEETLGHIRAQLFNDRLIGLGDATAVPPGLRRAPADQSLAAALEELELATFGAVADALKTSGVQAQEVDFLISACSSLVLMPSLAAMVANRFGMRRDTATYALGGQCCAAGVITVDLARRLMQTRPESVALVVVCEPITLGMAANNDLDFLGNLSLMRTGAAAVLLTNRRRDRARAKYELLHTTRVLLPHDAAFGAIQWRQDGEGVAGLRFRARAIVAAASTAVRANLTVLAPLVLPLSELVFTLLHKGYVPNFASAFDSVLIHTGAAVVIDKIVAELGLPPSAAAPSRETLHRFGNLSPASTFYVLACKESSQAGVRRGERILQLSFGAGFKGAAAVWRAVRDIHCAHPAWARRV</sequence>
<dbReference type="InterPro" id="IPR016039">
    <property type="entry name" value="Thiolase-like"/>
</dbReference>
<dbReference type="Pfam" id="PF08392">
    <property type="entry name" value="FAE1_CUT1_RppA"/>
    <property type="match status" value="1"/>
</dbReference>
<evidence type="ECO:0000256" key="4">
    <source>
        <dbReference type="SAM" id="Phobius"/>
    </source>
</evidence>
<evidence type="ECO:0000256" key="2">
    <source>
        <dbReference type="ARBA" id="ARBA00022679"/>
    </source>
</evidence>
<evidence type="ECO:0000313" key="8">
    <source>
        <dbReference type="Proteomes" id="UP001445335"/>
    </source>
</evidence>
<dbReference type="InterPro" id="IPR013747">
    <property type="entry name" value="ACP_syn_III_C"/>
</dbReference>